<evidence type="ECO:0000313" key="1">
    <source>
        <dbReference type="EMBL" id="WMV45270.1"/>
    </source>
</evidence>
<accession>A0AAF0UGD6</accession>
<proteinExistence type="predicted"/>
<dbReference type="AlphaFoldDB" id="A0AAF0UGD6"/>
<dbReference type="Proteomes" id="UP001234989">
    <property type="component" value="Chromosome 9"/>
</dbReference>
<reference evidence="1" key="1">
    <citation type="submission" date="2023-08" db="EMBL/GenBank/DDBJ databases">
        <title>A de novo genome assembly of Solanum verrucosum Schlechtendal, a Mexican diploid species geographically isolated from the other diploid A-genome species in potato relatives.</title>
        <authorList>
            <person name="Hosaka K."/>
        </authorList>
    </citation>
    <scope>NUCLEOTIDE SEQUENCE</scope>
    <source>
        <tissue evidence="1">Young leaves</tissue>
    </source>
</reference>
<organism evidence="1 2">
    <name type="scientific">Solanum verrucosum</name>
    <dbReference type="NCBI Taxonomy" id="315347"/>
    <lineage>
        <taxon>Eukaryota</taxon>
        <taxon>Viridiplantae</taxon>
        <taxon>Streptophyta</taxon>
        <taxon>Embryophyta</taxon>
        <taxon>Tracheophyta</taxon>
        <taxon>Spermatophyta</taxon>
        <taxon>Magnoliopsida</taxon>
        <taxon>eudicotyledons</taxon>
        <taxon>Gunneridae</taxon>
        <taxon>Pentapetalae</taxon>
        <taxon>asterids</taxon>
        <taxon>lamiids</taxon>
        <taxon>Solanales</taxon>
        <taxon>Solanaceae</taxon>
        <taxon>Solanoideae</taxon>
        <taxon>Solaneae</taxon>
        <taxon>Solanum</taxon>
    </lineage>
</organism>
<sequence>MFPFLSSSSLCYALEFPLHAHTFHGLSHLACIFLCQDEGSLGDHQWFLSVGHIQGVDSGRDKLGIRA</sequence>
<name>A0AAF0UGD6_SOLVR</name>
<gene>
    <name evidence="1" type="ORF">MTR67_038655</name>
</gene>
<evidence type="ECO:0000313" key="2">
    <source>
        <dbReference type="Proteomes" id="UP001234989"/>
    </source>
</evidence>
<keyword evidence="2" id="KW-1185">Reference proteome</keyword>
<protein>
    <submittedName>
        <fullName evidence="1">Uncharacterized protein</fullName>
    </submittedName>
</protein>
<dbReference type="EMBL" id="CP133620">
    <property type="protein sequence ID" value="WMV45270.1"/>
    <property type="molecule type" value="Genomic_DNA"/>
</dbReference>